<dbReference type="AlphaFoldDB" id="A0A420ZAX6"/>
<evidence type="ECO:0000313" key="6">
    <source>
        <dbReference type="Proteomes" id="UP000281261"/>
    </source>
</evidence>
<dbReference type="InterPro" id="IPR011991">
    <property type="entry name" value="ArsR-like_HTH"/>
</dbReference>
<organism evidence="5 6">
    <name type="scientific">candidate division Kazan bacterium</name>
    <dbReference type="NCBI Taxonomy" id="2202143"/>
    <lineage>
        <taxon>Bacteria</taxon>
        <taxon>Bacteria division Kazan-3B-28</taxon>
    </lineage>
</organism>
<dbReference type="InterPro" id="IPR036388">
    <property type="entry name" value="WH-like_DNA-bd_sf"/>
</dbReference>
<proteinExistence type="predicted"/>
<evidence type="ECO:0000256" key="1">
    <source>
        <dbReference type="ARBA" id="ARBA00023015"/>
    </source>
</evidence>
<keyword evidence="1" id="KW-0805">Transcription regulation</keyword>
<accession>A0A420ZAX6</accession>
<dbReference type="GO" id="GO:0003677">
    <property type="term" value="F:DNA binding"/>
    <property type="evidence" value="ECO:0007669"/>
    <property type="project" value="UniProtKB-KW"/>
</dbReference>
<dbReference type="Pfam" id="PF01022">
    <property type="entry name" value="HTH_5"/>
    <property type="match status" value="1"/>
</dbReference>
<dbReference type="PRINTS" id="PR00778">
    <property type="entry name" value="HTHARSR"/>
</dbReference>
<sequence length="129" mass="14856">MSRFKVDERLERLVSSPICPAEDASKYAKELKGLADKVAEKSLAKRESRFFKALADENRIRMIKLLTMREMCVCELMVALDLTQPTTSHHLNILERKGLIKKRKEGKWSYYSIADSKLIEGLRDLGLLK</sequence>
<dbReference type="InterPro" id="IPR051081">
    <property type="entry name" value="HTH_MetalResp_TranReg"/>
</dbReference>
<evidence type="ECO:0000256" key="2">
    <source>
        <dbReference type="ARBA" id="ARBA00023125"/>
    </source>
</evidence>
<keyword evidence="2" id="KW-0238">DNA-binding</keyword>
<dbReference type="EMBL" id="QMNG01000127">
    <property type="protein sequence ID" value="RLC35748.1"/>
    <property type="molecule type" value="Genomic_DNA"/>
</dbReference>
<feature type="domain" description="HTH arsR-type" evidence="4">
    <location>
        <begin position="39"/>
        <end position="129"/>
    </location>
</feature>
<evidence type="ECO:0000256" key="3">
    <source>
        <dbReference type="ARBA" id="ARBA00023163"/>
    </source>
</evidence>
<dbReference type="InterPro" id="IPR001845">
    <property type="entry name" value="HTH_ArsR_DNA-bd_dom"/>
</dbReference>
<dbReference type="Proteomes" id="UP000281261">
    <property type="component" value="Unassembled WGS sequence"/>
</dbReference>
<reference evidence="5 6" key="1">
    <citation type="submission" date="2018-06" db="EMBL/GenBank/DDBJ databases">
        <title>Extensive metabolic versatility and redundancy in microbially diverse, dynamic hydrothermal sediments.</title>
        <authorList>
            <person name="Dombrowski N."/>
            <person name="Teske A."/>
            <person name="Baker B.J."/>
        </authorList>
    </citation>
    <scope>NUCLEOTIDE SEQUENCE [LARGE SCALE GENOMIC DNA]</scope>
    <source>
        <strain evidence="5">B79_G16</strain>
    </source>
</reference>
<dbReference type="Gene3D" id="1.10.10.10">
    <property type="entry name" value="Winged helix-like DNA-binding domain superfamily/Winged helix DNA-binding domain"/>
    <property type="match status" value="1"/>
</dbReference>
<name>A0A420ZAX6_UNCK3</name>
<dbReference type="GO" id="GO:0003700">
    <property type="term" value="F:DNA-binding transcription factor activity"/>
    <property type="evidence" value="ECO:0007669"/>
    <property type="project" value="InterPro"/>
</dbReference>
<evidence type="ECO:0000313" key="5">
    <source>
        <dbReference type="EMBL" id="RLC35748.1"/>
    </source>
</evidence>
<dbReference type="PANTHER" id="PTHR33154">
    <property type="entry name" value="TRANSCRIPTIONAL REGULATOR, ARSR FAMILY"/>
    <property type="match status" value="1"/>
</dbReference>
<keyword evidence="3" id="KW-0804">Transcription</keyword>
<comment type="caution">
    <text evidence="5">The sequence shown here is derived from an EMBL/GenBank/DDBJ whole genome shotgun (WGS) entry which is preliminary data.</text>
</comment>
<gene>
    <name evidence="5" type="ORF">DRH29_05870</name>
</gene>
<dbReference type="PROSITE" id="PS50987">
    <property type="entry name" value="HTH_ARSR_2"/>
    <property type="match status" value="1"/>
</dbReference>
<dbReference type="SUPFAM" id="SSF46785">
    <property type="entry name" value="Winged helix' DNA-binding domain"/>
    <property type="match status" value="1"/>
</dbReference>
<protein>
    <submittedName>
        <fullName evidence="5">ArsR family transcriptional regulator</fullName>
    </submittedName>
</protein>
<evidence type="ECO:0000259" key="4">
    <source>
        <dbReference type="PROSITE" id="PS50987"/>
    </source>
</evidence>
<dbReference type="NCBIfam" id="NF033788">
    <property type="entry name" value="HTH_metalloreg"/>
    <property type="match status" value="1"/>
</dbReference>
<dbReference type="SMART" id="SM00418">
    <property type="entry name" value="HTH_ARSR"/>
    <property type="match status" value="1"/>
</dbReference>
<dbReference type="CDD" id="cd00090">
    <property type="entry name" value="HTH_ARSR"/>
    <property type="match status" value="1"/>
</dbReference>
<dbReference type="InterPro" id="IPR036390">
    <property type="entry name" value="WH_DNA-bd_sf"/>
</dbReference>
<dbReference type="PANTHER" id="PTHR33154:SF18">
    <property type="entry name" value="ARSENICAL RESISTANCE OPERON REPRESSOR"/>
    <property type="match status" value="1"/>
</dbReference>